<feature type="compositionally biased region" description="Basic residues" evidence="1">
    <location>
        <begin position="251"/>
        <end position="263"/>
    </location>
</feature>
<dbReference type="Proteomes" id="UP000182235">
    <property type="component" value="Unassembled WGS sequence"/>
</dbReference>
<feature type="compositionally biased region" description="Polar residues" evidence="1">
    <location>
        <begin position="480"/>
        <end position="491"/>
    </location>
</feature>
<feature type="compositionally biased region" description="Low complexity" evidence="1">
    <location>
        <begin position="266"/>
        <end position="288"/>
    </location>
</feature>
<feature type="region of interest" description="Disordered" evidence="1">
    <location>
        <begin position="112"/>
        <end position="147"/>
    </location>
</feature>
<dbReference type="PROSITE" id="PS00028">
    <property type="entry name" value="ZINC_FINGER_C2H2_1"/>
    <property type="match status" value="1"/>
</dbReference>
<protein>
    <recommendedName>
        <fullName evidence="2">C2H2-type domain-containing protein</fullName>
    </recommendedName>
</protein>
<feature type="compositionally biased region" description="Low complexity" evidence="1">
    <location>
        <begin position="371"/>
        <end position="382"/>
    </location>
</feature>
<organism evidence="3 4">
    <name type="scientific">Emergomyces pasteurianus Ep9510</name>
    <dbReference type="NCBI Taxonomy" id="1447872"/>
    <lineage>
        <taxon>Eukaryota</taxon>
        <taxon>Fungi</taxon>
        <taxon>Dikarya</taxon>
        <taxon>Ascomycota</taxon>
        <taxon>Pezizomycotina</taxon>
        <taxon>Eurotiomycetes</taxon>
        <taxon>Eurotiomycetidae</taxon>
        <taxon>Onygenales</taxon>
        <taxon>Ajellomycetaceae</taxon>
        <taxon>Emergomyces</taxon>
    </lineage>
</organism>
<feature type="compositionally biased region" description="Basic and acidic residues" evidence="1">
    <location>
        <begin position="346"/>
        <end position="362"/>
    </location>
</feature>
<feature type="region of interest" description="Disordered" evidence="1">
    <location>
        <begin position="443"/>
        <end position="491"/>
    </location>
</feature>
<feature type="compositionally biased region" description="Basic and acidic residues" evidence="1">
    <location>
        <begin position="135"/>
        <end position="144"/>
    </location>
</feature>
<comment type="caution">
    <text evidence="3">The sequence shown here is derived from an EMBL/GenBank/DDBJ whole genome shotgun (WGS) entry which is preliminary data.</text>
</comment>
<keyword evidence="4" id="KW-1185">Reference proteome</keyword>
<feature type="compositionally biased region" description="Basic residues" evidence="1">
    <location>
        <begin position="454"/>
        <end position="464"/>
    </location>
</feature>
<dbReference type="AlphaFoldDB" id="A0A1J9P6Z3"/>
<reference evidence="3 4" key="1">
    <citation type="submission" date="2015-07" db="EMBL/GenBank/DDBJ databases">
        <title>Emmonsia species relationships and genome sequence.</title>
        <authorList>
            <consortium name="The Broad Institute Genomics Platform"/>
            <person name="Cuomo C.A."/>
            <person name="Munoz J.F."/>
            <person name="Imamovic A."/>
            <person name="Priest M.E."/>
            <person name="Young S."/>
            <person name="Clay O.K."/>
            <person name="McEwen J.G."/>
        </authorList>
    </citation>
    <scope>NUCLEOTIDE SEQUENCE [LARGE SCALE GENOMIC DNA]</scope>
    <source>
        <strain evidence="3 4">UAMH 9510</strain>
    </source>
</reference>
<feature type="domain" description="C2H2-type" evidence="2">
    <location>
        <begin position="404"/>
        <end position="425"/>
    </location>
</feature>
<dbReference type="InterPro" id="IPR013087">
    <property type="entry name" value="Znf_C2H2_type"/>
</dbReference>
<dbReference type="OrthoDB" id="4191915at2759"/>
<accession>A0A1J9P6Z3</accession>
<feature type="compositionally biased region" description="Polar residues" evidence="1">
    <location>
        <begin position="319"/>
        <end position="328"/>
    </location>
</feature>
<evidence type="ECO:0000313" key="4">
    <source>
        <dbReference type="Proteomes" id="UP000182235"/>
    </source>
</evidence>
<evidence type="ECO:0000313" key="3">
    <source>
        <dbReference type="EMBL" id="OJD12216.1"/>
    </source>
</evidence>
<feature type="region of interest" description="Disordered" evidence="1">
    <location>
        <begin position="162"/>
        <end position="388"/>
    </location>
</feature>
<name>A0A1J9P6Z3_9EURO</name>
<feature type="compositionally biased region" description="Low complexity" evidence="1">
    <location>
        <begin position="465"/>
        <end position="475"/>
    </location>
</feature>
<dbReference type="STRING" id="1447872.A0A1J9P6Z3"/>
<proteinExistence type="predicted"/>
<evidence type="ECO:0000256" key="1">
    <source>
        <dbReference type="SAM" id="MobiDB-lite"/>
    </source>
</evidence>
<feature type="compositionally biased region" description="Pro residues" evidence="1">
    <location>
        <begin position="233"/>
        <end position="245"/>
    </location>
</feature>
<dbReference type="SMART" id="SM00355">
    <property type="entry name" value="ZnF_C2H2"/>
    <property type="match status" value="2"/>
</dbReference>
<evidence type="ECO:0000259" key="2">
    <source>
        <dbReference type="PROSITE" id="PS00028"/>
    </source>
</evidence>
<gene>
    <name evidence="3" type="ORF">AJ78_07157</name>
</gene>
<feature type="compositionally biased region" description="Polar residues" evidence="1">
    <location>
        <begin position="335"/>
        <end position="344"/>
    </location>
</feature>
<dbReference type="VEuPathDB" id="FungiDB:AJ78_07157"/>
<dbReference type="EMBL" id="LGRN01000433">
    <property type="protein sequence ID" value="OJD12216.1"/>
    <property type="molecule type" value="Genomic_DNA"/>
</dbReference>
<sequence length="727" mass="82071">MTTRKDSLHLETMPTSWVSTSKRHYAAVNDNVVHASDSENPKRALPFDHGWKLNREDAQEQPQDTLVTEALWHAVTIENPQTSLELHETCKIQLQQDSLRLSFVGKPPNFSRPLRPRLSAQGMDNAPPVSPTTGKKPELREIKKQIPVPAREMETVVIASDSESQALSHLPKDTYSSTSDSFLEPPSRGDKFIQPYSGQSLPGMECPSGPLQTVNDYPHVPVNISLPLSPDNPKTPPPPEPPPLESPTHRSASRMLRKLRTHLRTPNSESPSRNSNNSSIQIQSQANEKQGAGSGLMSSWSANMKQALKYRQKEESNHESTSQIQQADTNRRSGRTPNKTSCTGRGTRDRSPSIRSKVDTRGTKLSTSKPTASILSTASSSSEKPRLPLKVSTTPLTTFEQFQCTFCLLQCESKTDWARHERRFHFEDLENFSRPYKLKDGRRDEISSLGSKLSRGKNRRRLLSKSRPQSGSSSYRSEHSTQNTETSISSSHLSEYQQPNIFWNCGFCHELLRSWEDRQAHLAEHFSTGQTMRMWDPMKSPFPWRKGSAGPVDGPQQHWDLSSLLALQRPTLQDSINQIATSRDQPEATADTCKSCHVPHPSLEHFDLWHQPRDTFTCPQITDFTNLADFFEEDEDESGEMVADWCNACDERLGRPSYLDRDMRMQHLWDFHGFGDCVGWDNCLDEGQFVLHLANAHAVNIDNIKWLVRRCRKIGEEPASIAMGCSS</sequence>